<evidence type="ECO:0000256" key="11">
    <source>
        <dbReference type="ARBA" id="ARBA00023303"/>
    </source>
</evidence>
<feature type="transmembrane region" description="Helical" evidence="13">
    <location>
        <begin position="102"/>
        <end position="122"/>
    </location>
</feature>
<dbReference type="Proteomes" id="UP001157396">
    <property type="component" value="Unassembled WGS sequence"/>
</dbReference>
<gene>
    <name evidence="14" type="ORF">QHR29_02880</name>
</gene>
<evidence type="ECO:0000256" key="8">
    <source>
        <dbReference type="ARBA" id="ARBA00022989"/>
    </source>
</evidence>
<comment type="caution">
    <text evidence="14">The sequence shown here is derived from an EMBL/GenBank/DDBJ whole genome shotgun (WGS) entry which is preliminary data.</text>
</comment>
<evidence type="ECO:0000256" key="13">
    <source>
        <dbReference type="SAM" id="Phobius"/>
    </source>
</evidence>
<comment type="catalytic activity">
    <reaction evidence="12">
        <text>K(+)(in) = K(+)(out)</text>
        <dbReference type="Rhea" id="RHEA:29463"/>
        <dbReference type="ChEBI" id="CHEBI:29103"/>
    </reaction>
</comment>
<dbReference type="AlphaFoldDB" id="A0AA43PEV7"/>
<evidence type="ECO:0000256" key="3">
    <source>
        <dbReference type="ARBA" id="ARBA00022448"/>
    </source>
</evidence>
<dbReference type="EMBL" id="JARYTV010000002">
    <property type="protein sequence ID" value="MDH7959412.1"/>
    <property type="molecule type" value="Genomic_DNA"/>
</dbReference>
<evidence type="ECO:0000256" key="4">
    <source>
        <dbReference type="ARBA" id="ARBA00022538"/>
    </source>
</evidence>
<evidence type="ECO:0000313" key="15">
    <source>
        <dbReference type="Proteomes" id="UP001157396"/>
    </source>
</evidence>
<keyword evidence="5 13" id="KW-0812">Transmembrane</keyword>
<evidence type="ECO:0000256" key="6">
    <source>
        <dbReference type="ARBA" id="ARBA00022826"/>
    </source>
</evidence>
<keyword evidence="3" id="KW-0813">Transport</keyword>
<dbReference type="GO" id="GO:0015252">
    <property type="term" value="F:proton channel activity"/>
    <property type="evidence" value="ECO:0007669"/>
    <property type="project" value="InterPro"/>
</dbReference>
<comment type="subcellular location">
    <subcellularLocation>
        <location evidence="1">Membrane</location>
        <topology evidence="1">Multi-pass membrane protein</topology>
    </subcellularLocation>
</comment>
<dbReference type="GO" id="GO:0005267">
    <property type="term" value="F:potassium channel activity"/>
    <property type="evidence" value="ECO:0007669"/>
    <property type="project" value="UniProtKB-KW"/>
</dbReference>
<protein>
    <submittedName>
        <fullName evidence="14">TMEM175 family protein</fullName>
    </submittedName>
</protein>
<proteinExistence type="inferred from homology"/>
<keyword evidence="7" id="KW-0630">Potassium</keyword>
<keyword evidence="10 13" id="KW-0472">Membrane</keyword>
<dbReference type="Pfam" id="PF06736">
    <property type="entry name" value="TMEM175"/>
    <property type="match status" value="1"/>
</dbReference>
<sequence>MSKVRLEAFTDAVIAIIMTILVLELTRPTSDTWNALKEILPHLAVYFISFIILAIYWVNHHHLLQSIQKIDSKVLWINIFFIFILSLVPIFSNWVSLYPNSFIPELCYVLLFSFANLIYYFLTKYLLKINKKIRSDNATLKKNIVSVILNIISIALGYFIAPIIMLIGSVIVFSLWVVPDKKVEEIFR</sequence>
<evidence type="ECO:0000256" key="7">
    <source>
        <dbReference type="ARBA" id="ARBA00022958"/>
    </source>
</evidence>
<feature type="transmembrane region" description="Helical" evidence="13">
    <location>
        <begin position="39"/>
        <end position="58"/>
    </location>
</feature>
<feature type="transmembrane region" description="Helical" evidence="13">
    <location>
        <begin position="74"/>
        <end position="96"/>
    </location>
</feature>
<reference evidence="14" key="1">
    <citation type="submission" date="2023-04" db="EMBL/GenBank/DDBJ databases">
        <title>Genomic analysis of Lactococcus garvieae isolates.</title>
        <authorList>
            <person name="Zhanghang C."/>
        </authorList>
    </citation>
    <scope>NUCLEOTIDE SEQUENCE</scope>
    <source>
        <strain evidence="14">ZB-1</strain>
    </source>
</reference>
<keyword evidence="4" id="KW-0633">Potassium transport</keyword>
<accession>A0AA43PEV7</accession>
<organism evidence="14 15">
    <name type="scientific">Lactococcus garvieae</name>
    <dbReference type="NCBI Taxonomy" id="1363"/>
    <lineage>
        <taxon>Bacteria</taxon>
        <taxon>Bacillati</taxon>
        <taxon>Bacillota</taxon>
        <taxon>Bacilli</taxon>
        <taxon>Lactobacillales</taxon>
        <taxon>Streptococcaceae</taxon>
        <taxon>Lactococcus</taxon>
    </lineage>
</organism>
<keyword evidence="11" id="KW-0407">Ion channel</keyword>
<evidence type="ECO:0000256" key="5">
    <source>
        <dbReference type="ARBA" id="ARBA00022692"/>
    </source>
</evidence>
<evidence type="ECO:0000256" key="1">
    <source>
        <dbReference type="ARBA" id="ARBA00004141"/>
    </source>
</evidence>
<dbReference type="RefSeq" id="WP_265149440.1">
    <property type="nucleotide sequence ID" value="NZ_AP026069.1"/>
</dbReference>
<name>A0AA43PEV7_9LACT</name>
<comment type="similarity">
    <text evidence="2">Belongs to the TMEM175 family.</text>
</comment>
<dbReference type="PANTHER" id="PTHR31462:SF5">
    <property type="entry name" value="ENDOSOMAL_LYSOSOMAL PROTON CHANNEL TMEM175"/>
    <property type="match status" value="1"/>
</dbReference>
<evidence type="ECO:0000256" key="9">
    <source>
        <dbReference type="ARBA" id="ARBA00023065"/>
    </source>
</evidence>
<evidence type="ECO:0000313" key="14">
    <source>
        <dbReference type="EMBL" id="MDH7959412.1"/>
    </source>
</evidence>
<evidence type="ECO:0000256" key="12">
    <source>
        <dbReference type="ARBA" id="ARBA00034430"/>
    </source>
</evidence>
<keyword evidence="9" id="KW-0406">Ion transport</keyword>
<dbReference type="InterPro" id="IPR010617">
    <property type="entry name" value="TMEM175-like"/>
</dbReference>
<dbReference type="PANTHER" id="PTHR31462">
    <property type="entry name" value="ENDOSOMAL/LYSOSOMAL POTASSIUM CHANNEL TMEM175"/>
    <property type="match status" value="1"/>
</dbReference>
<dbReference type="GO" id="GO:0016020">
    <property type="term" value="C:membrane"/>
    <property type="evidence" value="ECO:0007669"/>
    <property type="project" value="UniProtKB-SubCell"/>
</dbReference>
<keyword evidence="6" id="KW-0631">Potassium channel</keyword>
<evidence type="ECO:0000256" key="2">
    <source>
        <dbReference type="ARBA" id="ARBA00006920"/>
    </source>
</evidence>
<evidence type="ECO:0000256" key="10">
    <source>
        <dbReference type="ARBA" id="ARBA00023136"/>
    </source>
</evidence>
<feature type="transmembrane region" description="Helical" evidence="13">
    <location>
        <begin position="9"/>
        <end position="27"/>
    </location>
</feature>
<keyword evidence="8 13" id="KW-1133">Transmembrane helix</keyword>
<feature type="transmembrane region" description="Helical" evidence="13">
    <location>
        <begin position="143"/>
        <end position="176"/>
    </location>
</feature>